<feature type="active site" description="Proton donor" evidence="6">
    <location>
        <position position="526"/>
    </location>
</feature>
<feature type="binding site" evidence="7">
    <location>
        <position position="176"/>
    </location>
    <ligand>
        <name>substrate</name>
    </ligand>
</feature>
<dbReference type="SUPFAM" id="SSF51445">
    <property type="entry name" value="(Trans)glycosidases"/>
    <property type="match status" value="1"/>
</dbReference>
<dbReference type="Gene3D" id="3.20.20.70">
    <property type="entry name" value="Aldolase class I"/>
    <property type="match status" value="1"/>
</dbReference>
<keyword evidence="4 5" id="KW-0326">Glycosidase</keyword>
<dbReference type="GO" id="GO:0004557">
    <property type="term" value="F:alpha-galactosidase activity"/>
    <property type="evidence" value="ECO:0007669"/>
    <property type="project" value="UniProtKB-UniRule"/>
</dbReference>
<dbReference type="PRINTS" id="PR00743">
    <property type="entry name" value="GLHYDRLASE36"/>
</dbReference>
<dbReference type="Pfam" id="PF16875">
    <property type="entry name" value="Glyco_hydro_36N"/>
    <property type="match status" value="1"/>
</dbReference>
<dbReference type="STRING" id="1293439.WH87_00435"/>
<dbReference type="InterPro" id="IPR013785">
    <property type="entry name" value="Aldolase_TIM"/>
</dbReference>
<sequence length="700" mass="78361">MEDGMGIQASGNYWVLESGDAAYAMGVEAGGVLVHTYWGRKLPRLSDYPAAERAKHFSADHVLQLTAQEVTTGEASASDERTLDATIAGGHLRGLVLRFESAEVGDNTLAITLRDADLNLRVVLTYGTLDQRGLFTRALSVINDGEREVKLTRVFTGAFNLPVGGEFAINHLSGRWGDEFRMNRDPMGFGTIQRDSRRVITSHGGVPYFAVDRNEPGLAASEEAGEVWFGTLQWSGNWRLIAERTRDDRGIIHLGLNDHDFAWDLQSGEAFDAPRVVYGYSANGFGAMSRAYHDLIRQDLSPRPNFVAPIVYNSWYATLFDVDQEGQTALADKAAKMGVELFVMDDGWFHGRNTDKAGLGDWWPDEVKFPKGLTPLIDAVKERGMQFGLWIEPEMVNPDSDLYRAHPDWVLHYEGRERSLMRNQSILNMGRVDVQDYLIDIFDRLLTENPIDFIKWDMNRSASEAGWPTHERDAREIWVRYVEGLYRVWGELRARHPNVIWENCCSGGGRVDLGMMALTEQSWTSDNTVPAARLLIQEGYSQLFPANTMAGWATDEERHEYPLDFRFHVSMAGALGVGGNLLDWSDEECSVAAGHLARFKEIRHLVAGGDLYRLRSAHHHAVSAFAYVARDKAEAVLFVFRVHSARLGANPAIRIAGLDPEALYAVEGSDVVRTGRAWAEIGLIPTIKNLQSQILRFTRV</sequence>
<keyword evidence="3 5" id="KW-0378">Hydrolase</keyword>
<evidence type="ECO:0000259" key="8">
    <source>
        <dbReference type="Pfam" id="PF16874"/>
    </source>
</evidence>
<dbReference type="EC" id="3.2.1.22" evidence="2 5"/>
<dbReference type="EMBL" id="LANJ01000001">
    <property type="protein sequence ID" value="KKC41510.1"/>
    <property type="molecule type" value="Genomic_DNA"/>
</dbReference>
<evidence type="ECO:0000313" key="11">
    <source>
        <dbReference type="Proteomes" id="UP000033411"/>
    </source>
</evidence>
<dbReference type="Gene3D" id="2.70.98.60">
    <property type="entry name" value="alpha-galactosidase from lactobacil brevis"/>
    <property type="match status" value="1"/>
</dbReference>
<feature type="binding site" evidence="7">
    <location>
        <position position="526"/>
    </location>
    <ligand>
        <name>substrate</name>
    </ligand>
</feature>
<feature type="active site" description="Nucleophile" evidence="6">
    <location>
        <position position="457"/>
    </location>
</feature>
<feature type="binding site" evidence="7">
    <location>
        <begin position="345"/>
        <end position="346"/>
    </location>
    <ligand>
        <name>substrate</name>
    </ligand>
</feature>
<dbReference type="PATRIC" id="fig|1293439.3.peg.94"/>
<dbReference type="InterPro" id="IPR017853">
    <property type="entry name" value="GH"/>
</dbReference>
<dbReference type="PANTHER" id="PTHR43053">
    <property type="entry name" value="GLYCOSIDASE FAMILY 31"/>
    <property type="match status" value="1"/>
</dbReference>
<evidence type="ECO:0000256" key="5">
    <source>
        <dbReference type="PIRNR" id="PIRNR005536"/>
    </source>
</evidence>
<dbReference type="InterPro" id="IPR002252">
    <property type="entry name" value="Glyco_hydro_36"/>
</dbReference>
<dbReference type="CDD" id="cd14791">
    <property type="entry name" value="GH36"/>
    <property type="match status" value="1"/>
</dbReference>
<dbReference type="Pfam" id="PF02065">
    <property type="entry name" value="Melibiase"/>
    <property type="match status" value="1"/>
</dbReference>
<evidence type="ECO:0000256" key="3">
    <source>
        <dbReference type="ARBA" id="ARBA00022801"/>
    </source>
</evidence>
<feature type="binding site" evidence="7">
    <location>
        <position position="504"/>
    </location>
    <ligand>
        <name>substrate</name>
    </ligand>
</feature>
<feature type="binding site" evidence="7">
    <location>
        <position position="422"/>
    </location>
    <ligand>
        <name>substrate</name>
    </ligand>
</feature>
<dbReference type="PIRSF" id="PIRSF005536">
    <property type="entry name" value="Agal"/>
    <property type="match status" value="1"/>
</dbReference>
<comment type="similarity">
    <text evidence="5">Belongs to the glycosyl hydrolase.</text>
</comment>
<evidence type="ECO:0000256" key="6">
    <source>
        <dbReference type="PIRSR" id="PIRSR005536-1"/>
    </source>
</evidence>
<comment type="catalytic activity">
    <reaction evidence="1 5">
        <text>Hydrolysis of terminal, non-reducing alpha-D-galactose residues in alpha-D-galactosides, including galactose oligosaccharides, galactomannans and galactolipids.</text>
        <dbReference type="EC" id="3.2.1.22"/>
    </reaction>
</comment>
<gene>
    <name evidence="10" type="ORF">WH87_00435</name>
</gene>
<feature type="binding site" evidence="7">
    <location>
        <begin position="455"/>
        <end position="459"/>
    </location>
    <ligand>
        <name>substrate</name>
    </ligand>
</feature>
<evidence type="ECO:0000313" key="10">
    <source>
        <dbReference type="EMBL" id="KKC41510.1"/>
    </source>
</evidence>
<feature type="domain" description="Glycosyl hydrolase family 36 N-terminal" evidence="9">
    <location>
        <begin position="32"/>
        <end position="266"/>
    </location>
</feature>
<comment type="caution">
    <text evidence="10">The sequence shown here is derived from an EMBL/GenBank/DDBJ whole genome shotgun (WGS) entry which is preliminary data.</text>
</comment>
<dbReference type="PROSITE" id="PS00512">
    <property type="entry name" value="ALPHA_GALACTOSIDASE"/>
    <property type="match status" value="1"/>
</dbReference>
<dbReference type="InterPro" id="IPR000111">
    <property type="entry name" value="Glyco_hydro_27/36_CS"/>
</dbReference>
<dbReference type="InterPro" id="IPR031705">
    <property type="entry name" value="Glyco_hydro_36_C"/>
</dbReference>
<dbReference type="Proteomes" id="UP000033411">
    <property type="component" value="Unassembled WGS sequence"/>
</dbReference>
<evidence type="ECO:0000256" key="7">
    <source>
        <dbReference type="PIRSR" id="PIRSR005536-2"/>
    </source>
</evidence>
<name>A0A0F5QKL1_9HYPH</name>
<dbReference type="PANTHER" id="PTHR43053:SF3">
    <property type="entry name" value="ALPHA-GALACTOSIDASE C-RELATED"/>
    <property type="match status" value="1"/>
</dbReference>
<feature type="domain" description="Glycosyl hydrolase family 36 C-terminal" evidence="8">
    <location>
        <begin position="623"/>
        <end position="696"/>
    </location>
</feature>
<dbReference type="GO" id="GO:0016052">
    <property type="term" value="P:carbohydrate catabolic process"/>
    <property type="evidence" value="ECO:0007669"/>
    <property type="project" value="InterPro"/>
</dbReference>
<evidence type="ECO:0000256" key="4">
    <source>
        <dbReference type="ARBA" id="ARBA00023295"/>
    </source>
</evidence>
<evidence type="ECO:0000256" key="2">
    <source>
        <dbReference type="ARBA" id="ARBA00012755"/>
    </source>
</evidence>
<dbReference type="AlphaFoldDB" id="A0A0F5QKL1"/>
<dbReference type="Pfam" id="PF16874">
    <property type="entry name" value="Glyco_hydro_36C"/>
    <property type="match status" value="1"/>
</dbReference>
<organism evidence="10 11">
    <name type="scientific">Devosia epidermidihirudinis</name>
    <dbReference type="NCBI Taxonomy" id="1293439"/>
    <lineage>
        <taxon>Bacteria</taxon>
        <taxon>Pseudomonadati</taxon>
        <taxon>Pseudomonadota</taxon>
        <taxon>Alphaproteobacteria</taxon>
        <taxon>Hyphomicrobiales</taxon>
        <taxon>Devosiaceae</taxon>
        <taxon>Devosia</taxon>
    </lineage>
</organism>
<reference evidence="10 11" key="1">
    <citation type="submission" date="2015-03" db="EMBL/GenBank/DDBJ databases">
        <authorList>
            <person name="Lepp D."/>
            <person name="Hassan Y.I."/>
            <person name="Li X.-Z."/>
            <person name="Zhou T."/>
        </authorList>
    </citation>
    <scope>NUCLEOTIDE SEQUENCE [LARGE SCALE GENOMIC DNA]</scope>
    <source>
        <strain evidence="10 11">E84</strain>
    </source>
</reference>
<proteinExistence type="inferred from homology"/>
<evidence type="ECO:0000259" key="9">
    <source>
        <dbReference type="Pfam" id="PF16875"/>
    </source>
</evidence>
<accession>A0A0F5QKL1</accession>
<protein>
    <recommendedName>
        <fullName evidence="2 5">Alpha-galactosidase</fullName>
        <ecNumber evidence="2 5">3.2.1.22</ecNumber>
    </recommendedName>
</protein>
<evidence type="ECO:0000256" key="1">
    <source>
        <dbReference type="ARBA" id="ARBA00001255"/>
    </source>
</evidence>
<keyword evidence="11" id="KW-1185">Reference proteome</keyword>
<dbReference type="FunFam" id="3.20.20.70:FF:000118">
    <property type="entry name" value="Alpha-galactosidase"/>
    <property type="match status" value="1"/>
</dbReference>
<dbReference type="InterPro" id="IPR031704">
    <property type="entry name" value="Glyco_hydro_36_N"/>
</dbReference>
<dbReference type="InterPro" id="IPR050985">
    <property type="entry name" value="Alpha-glycosidase_related"/>
</dbReference>
<dbReference type="Gene3D" id="2.60.40.1180">
    <property type="entry name" value="Golgi alpha-mannosidase II"/>
    <property type="match status" value="1"/>
</dbReference>
<dbReference type="InterPro" id="IPR038417">
    <property type="entry name" value="Alpga-gal_N_sf"/>
</dbReference>
<dbReference type="InterPro" id="IPR013780">
    <property type="entry name" value="Glyco_hydro_b"/>
</dbReference>